<evidence type="ECO:0000313" key="2">
    <source>
        <dbReference type="Proteomes" id="UP000660110"/>
    </source>
</evidence>
<evidence type="ECO:0008006" key="3">
    <source>
        <dbReference type="Google" id="ProtNLM"/>
    </source>
</evidence>
<dbReference type="PIRSF" id="PIRSF026426">
    <property type="entry name" value="DUF1499"/>
    <property type="match status" value="1"/>
</dbReference>
<reference evidence="1" key="1">
    <citation type="journal article" date="2014" name="Int. J. Syst. Evol. Microbiol.">
        <title>Complete genome sequence of Corynebacterium casei LMG S-19264T (=DSM 44701T), isolated from a smear-ripened cheese.</title>
        <authorList>
            <consortium name="US DOE Joint Genome Institute (JGI-PGF)"/>
            <person name="Walter F."/>
            <person name="Albersmeier A."/>
            <person name="Kalinowski J."/>
            <person name="Ruckert C."/>
        </authorList>
    </citation>
    <scope>NUCLEOTIDE SEQUENCE</scope>
    <source>
        <strain evidence="1">CGMCC 1.12153</strain>
    </source>
</reference>
<dbReference type="InterPro" id="IPR010865">
    <property type="entry name" value="DUF1499"/>
</dbReference>
<dbReference type="EMBL" id="BMEL01000001">
    <property type="protein sequence ID" value="GGF16544.1"/>
    <property type="molecule type" value="Genomic_DNA"/>
</dbReference>
<dbReference type="RefSeq" id="WP_188376711.1">
    <property type="nucleotide sequence ID" value="NZ_BMEL01000001.1"/>
</dbReference>
<proteinExistence type="predicted"/>
<protein>
    <recommendedName>
        <fullName evidence="3">DUF1499 domain-containing protein</fullName>
    </recommendedName>
</protein>
<reference evidence="1" key="2">
    <citation type="submission" date="2020-09" db="EMBL/GenBank/DDBJ databases">
        <authorList>
            <person name="Sun Q."/>
            <person name="Zhou Y."/>
        </authorList>
    </citation>
    <scope>NUCLEOTIDE SEQUENCE</scope>
    <source>
        <strain evidence="1">CGMCC 1.12153</strain>
    </source>
</reference>
<name>A0A917B3M5_HALAA</name>
<dbReference type="PANTHER" id="PTHR34801:SF6">
    <property type="entry name" value="SLL1620 PROTEIN"/>
    <property type="match status" value="1"/>
</dbReference>
<dbReference type="Proteomes" id="UP000660110">
    <property type="component" value="Unassembled WGS sequence"/>
</dbReference>
<comment type="caution">
    <text evidence="1">The sequence shown here is derived from an EMBL/GenBank/DDBJ whole genome shotgun (WGS) entry which is preliminary data.</text>
</comment>
<gene>
    <name evidence="1" type="ORF">GCM10010954_13940</name>
</gene>
<accession>A0A917B3M5</accession>
<keyword evidence="2" id="KW-1185">Reference proteome</keyword>
<evidence type="ECO:0000313" key="1">
    <source>
        <dbReference type="EMBL" id="GGF16544.1"/>
    </source>
</evidence>
<sequence>MSQSYLGVKDGCLAPCPKSPNCVSTQTDQKDKRMEPLPFIINTKKTKDVVKSITQEMKRVEMQDEAENYLHLTFTSKVLRFKDDVEFYLDEESKFLHFRSASRMGYSDLGVNRKRMEEFSKRYAQKYESEASS</sequence>
<dbReference type="Pfam" id="PF07386">
    <property type="entry name" value="DUF1499"/>
    <property type="match status" value="1"/>
</dbReference>
<dbReference type="PANTHER" id="PTHR34801">
    <property type="entry name" value="EXPRESSED PROTEIN"/>
    <property type="match status" value="1"/>
</dbReference>
<dbReference type="AlphaFoldDB" id="A0A917B3M5"/>
<organism evidence="1 2">
    <name type="scientific">Halobacillus andaensis</name>
    <dbReference type="NCBI Taxonomy" id="1176239"/>
    <lineage>
        <taxon>Bacteria</taxon>
        <taxon>Bacillati</taxon>
        <taxon>Bacillota</taxon>
        <taxon>Bacilli</taxon>
        <taxon>Bacillales</taxon>
        <taxon>Bacillaceae</taxon>
        <taxon>Halobacillus</taxon>
    </lineage>
</organism>